<dbReference type="OrthoDB" id="2940507at2"/>
<evidence type="ECO:0000256" key="1">
    <source>
        <dbReference type="SAM" id="Coils"/>
    </source>
</evidence>
<dbReference type="EMBL" id="MTJL01000005">
    <property type="protein sequence ID" value="OMI08924.1"/>
    <property type="molecule type" value="Genomic_DNA"/>
</dbReference>
<gene>
    <name evidence="2" type="ORF">BW143_02415</name>
</gene>
<organism evidence="2 3">
    <name type="scientific">Bacillus swezeyi</name>
    <dbReference type="NCBI Taxonomy" id="1925020"/>
    <lineage>
        <taxon>Bacteria</taxon>
        <taxon>Bacillati</taxon>
        <taxon>Bacillota</taxon>
        <taxon>Bacilli</taxon>
        <taxon>Bacillales</taxon>
        <taxon>Bacillaceae</taxon>
        <taxon>Bacillus</taxon>
    </lineage>
</organism>
<sequence length="85" mass="10418">MKKISQGTSETSNEFEIEDLKSKLDFVLNELDKQFKLRERELLELKKMEEKYANLEKRYHSLRNSFLGKLTIKYWTFRRKLTKKK</sequence>
<reference evidence="2 3" key="1">
    <citation type="submission" date="2017-01" db="EMBL/GenBank/DDBJ databases">
        <title>Bacillus phylogenomics.</title>
        <authorList>
            <person name="Dunlap C."/>
        </authorList>
    </citation>
    <scope>NUCLEOTIDE SEQUENCE [LARGE SCALE GENOMIC DNA]</scope>
    <source>
        <strain evidence="2 3">NRRL B-41282</strain>
    </source>
</reference>
<feature type="coiled-coil region" evidence="1">
    <location>
        <begin position="28"/>
        <end position="65"/>
    </location>
</feature>
<protein>
    <submittedName>
        <fullName evidence="2">Uncharacterized protein</fullName>
    </submittedName>
</protein>
<keyword evidence="1" id="KW-0175">Coiled coil</keyword>
<name>A0A1R1S0Y2_9BACI</name>
<keyword evidence="3" id="KW-1185">Reference proteome</keyword>
<dbReference type="RefSeq" id="WP_076759017.1">
    <property type="nucleotide sequence ID" value="NZ_JARMMI010000003.1"/>
</dbReference>
<dbReference type="AlphaFoldDB" id="A0A1R1S0Y2"/>
<comment type="caution">
    <text evidence="2">The sequence shown here is derived from an EMBL/GenBank/DDBJ whole genome shotgun (WGS) entry which is preliminary data.</text>
</comment>
<accession>A0A1R1S0Y2</accession>
<proteinExistence type="predicted"/>
<evidence type="ECO:0000313" key="3">
    <source>
        <dbReference type="Proteomes" id="UP000187367"/>
    </source>
</evidence>
<evidence type="ECO:0000313" key="2">
    <source>
        <dbReference type="EMBL" id="OMI08924.1"/>
    </source>
</evidence>
<dbReference type="Proteomes" id="UP000187367">
    <property type="component" value="Unassembled WGS sequence"/>
</dbReference>
<accession>A0A1R1QWA8</accession>